<dbReference type="InterPro" id="IPR003723">
    <property type="entry name" value="Precorrin-6x_reduct"/>
</dbReference>
<evidence type="ECO:0000313" key="5">
    <source>
        <dbReference type="Proteomes" id="UP000238937"/>
    </source>
</evidence>
<organism evidence="4 5">
    <name type="scientific">Chamaesiphon polymorphus CCALA 037</name>
    <dbReference type="NCBI Taxonomy" id="2107692"/>
    <lineage>
        <taxon>Bacteria</taxon>
        <taxon>Bacillati</taxon>
        <taxon>Cyanobacteriota</taxon>
        <taxon>Cyanophyceae</taxon>
        <taxon>Gomontiellales</taxon>
        <taxon>Chamaesiphonaceae</taxon>
        <taxon>Chamaesiphon</taxon>
    </lineage>
</organism>
<dbReference type="OrthoDB" id="9780707at2"/>
<sequence>MKRLVIVGGTGDALQLAKRAILLQRGFANDLPGLEVITTLAGRTREPKEIAGSVRIGGFGGEAGLIDYLQTEKIDLIVDATHPFAAQISWHVASAATKVEIPRLMLVRPAWTRSPEDNWIEVESIEAAVAAIPASAERIFVTIGRQQLAPFAKLTDLWCLMRSIDPPDPSIPLPPGKLLLDRGPFSLELERELLKEYGIQAIVSKNSGGDATYAKIIAARELGLPVVMVRRPIVPEGEIVADVAGAIEWLRQQL</sequence>
<dbReference type="UniPathway" id="UPA00148"/>
<name>A0A2T1F7X1_9CYAN</name>
<dbReference type="EMBL" id="PVWO01000651">
    <property type="protein sequence ID" value="PSB41026.1"/>
    <property type="molecule type" value="Genomic_DNA"/>
</dbReference>
<dbReference type="Pfam" id="PF02571">
    <property type="entry name" value="CbiJ"/>
    <property type="match status" value="1"/>
</dbReference>
<dbReference type="PROSITE" id="PS51014">
    <property type="entry name" value="COBK_CBIJ"/>
    <property type="match status" value="1"/>
</dbReference>
<reference evidence="4 5" key="1">
    <citation type="submission" date="2018-03" db="EMBL/GenBank/DDBJ databases">
        <title>The ancient ancestry and fast evolution of plastids.</title>
        <authorList>
            <person name="Moore K.R."/>
            <person name="Magnabosco C."/>
            <person name="Momper L."/>
            <person name="Gold D.A."/>
            <person name="Bosak T."/>
            <person name="Fournier G.P."/>
        </authorList>
    </citation>
    <scope>NUCLEOTIDE SEQUENCE [LARGE SCALE GENOMIC DNA]</scope>
    <source>
        <strain evidence="4 5">CCALA 037</strain>
    </source>
</reference>
<proteinExistence type="predicted"/>
<dbReference type="PANTHER" id="PTHR36925:SF1">
    <property type="entry name" value="COBALT-PRECORRIN-6A REDUCTASE"/>
    <property type="match status" value="1"/>
</dbReference>
<dbReference type="RefSeq" id="WP_106312683.1">
    <property type="nucleotide sequence ID" value="NZ_PVWO01000651.1"/>
</dbReference>
<accession>A0A2T1F7X1</accession>
<evidence type="ECO:0000256" key="3">
    <source>
        <dbReference type="ARBA" id="ARBA00023002"/>
    </source>
</evidence>
<evidence type="ECO:0000256" key="2">
    <source>
        <dbReference type="ARBA" id="ARBA00022573"/>
    </source>
</evidence>
<dbReference type="NCBIfam" id="TIGR00715">
    <property type="entry name" value="precor6x_red"/>
    <property type="match status" value="1"/>
</dbReference>
<keyword evidence="2" id="KW-0169">Cobalamin biosynthesis</keyword>
<dbReference type="AlphaFoldDB" id="A0A2T1F7X1"/>
<comment type="pathway">
    <text evidence="1">Cofactor biosynthesis; adenosylcobalamin biosynthesis.</text>
</comment>
<keyword evidence="5" id="KW-1185">Reference proteome</keyword>
<evidence type="ECO:0000313" key="4">
    <source>
        <dbReference type="EMBL" id="PSB41026.1"/>
    </source>
</evidence>
<dbReference type="NCBIfam" id="NF005968">
    <property type="entry name" value="PRK08057.1-2"/>
    <property type="match status" value="1"/>
</dbReference>
<dbReference type="GO" id="GO:0009236">
    <property type="term" value="P:cobalamin biosynthetic process"/>
    <property type="evidence" value="ECO:0007669"/>
    <property type="project" value="UniProtKB-UniPathway"/>
</dbReference>
<keyword evidence="3" id="KW-0560">Oxidoreductase</keyword>
<dbReference type="PANTHER" id="PTHR36925">
    <property type="entry name" value="COBALT-PRECORRIN-6A REDUCTASE"/>
    <property type="match status" value="1"/>
</dbReference>
<comment type="caution">
    <text evidence="4">The sequence shown here is derived from an EMBL/GenBank/DDBJ whole genome shotgun (WGS) entry which is preliminary data.</text>
</comment>
<dbReference type="Proteomes" id="UP000238937">
    <property type="component" value="Unassembled WGS sequence"/>
</dbReference>
<protein>
    <submittedName>
        <fullName evidence="4">Cobalt-precorrin-6A reductase</fullName>
    </submittedName>
</protein>
<dbReference type="GO" id="GO:0016994">
    <property type="term" value="F:precorrin-6A reductase activity"/>
    <property type="evidence" value="ECO:0007669"/>
    <property type="project" value="InterPro"/>
</dbReference>
<gene>
    <name evidence="4" type="ORF">C7B77_27750</name>
</gene>
<evidence type="ECO:0000256" key="1">
    <source>
        <dbReference type="ARBA" id="ARBA00004953"/>
    </source>
</evidence>